<evidence type="ECO:0000256" key="9">
    <source>
        <dbReference type="ARBA" id="ARBA00023163"/>
    </source>
</evidence>
<name>A0A8C5E8Q1_GOUWI</name>
<dbReference type="Ensembl" id="ENSGWIT00000019027.1">
    <property type="protein sequence ID" value="ENSGWIP00000017237.1"/>
    <property type="gene ID" value="ENSGWIG00000009600.1"/>
</dbReference>
<keyword evidence="7" id="KW-0805">Transcription regulation</keyword>
<dbReference type="AlphaFoldDB" id="A0A8C5E8Q1"/>
<evidence type="ECO:0000256" key="3">
    <source>
        <dbReference type="ARBA" id="ARBA00022723"/>
    </source>
</evidence>
<dbReference type="InterPro" id="IPR051967">
    <property type="entry name" value="Krueppel_C2H2-ZF"/>
</dbReference>
<protein>
    <recommendedName>
        <fullName evidence="13">C2H2-type domain-containing protein</fullName>
    </recommendedName>
</protein>
<evidence type="ECO:0000313" key="15">
    <source>
        <dbReference type="Proteomes" id="UP000694680"/>
    </source>
</evidence>
<dbReference type="PANTHER" id="PTHR45925:SF4">
    <property type="entry name" value="ZINC FINGER PROTEIN 217"/>
    <property type="match status" value="1"/>
</dbReference>
<evidence type="ECO:0000256" key="5">
    <source>
        <dbReference type="ARBA" id="ARBA00022771"/>
    </source>
</evidence>
<proteinExistence type="inferred from homology"/>
<dbReference type="SMART" id="SM00355">
    <property type="entry name" value="ZnF_C2H2"/>
    <property type="match status" value="6"/>
</dbReference>
<evidence type="ECO:0000256" key="8">
    <source>
        <dbReference type="ARBA" id="ARBA00023125"/>
    </source>
</evidence>
<dbReference type="GO" id="GO:0000978">
    <property type="term" value="F:RNA polymerase II cis-regulatory region sequence-specific DNA binding"/>
    <property type="evidence" value="ECO:0007669"/>
    <property type="project" value="TreeGrafter"/>
</dbReference>
<dbReference type="GO" id="GO:0008270">
    <property type="term" value="F:zinc ion binding"/>
    <property type="evidence" value="ECO:0007669"/>
    <property type="project" value="UniProtKB-KW"/>
</dbReference>
<organism evidence="14 15">
    <name type="scientific">Gouania willdenowi</name>
    <name type="common">Blunt-snouted clingfish</name>
    <name type="synonym">Lepadogaster willdenowi</name>
    <dbReference type="NCBI Taxonomy" id="441366"/>
    <lineage>
        <taxon>Eukaryota</taxon>
        <taxon>Metazoa</taxon>
        <taxon>Chordata</taxon>
        <taxon>Craniata</taxon>
        <taxon>Vertebrata</taxon>
        <taxon>Euteleostomi</taxon>
        <taxon>Actinopterygii</taxon>
        <taxon>Neopterygii</taxon>
        <taxon>Teleostei</taxon>
        <taxon>Neoteleostei</taxon>
        <taxon>Acanthomorphata</taxon>
        <taxon>Ovalentaria</taxon>
        <taxon>Blenniimorphae</taxon>
        <taxon>Blenniiformes</taxon>
        <taxon>Gobiesocoidei</taxon>
        <taxon>Gobiesocidae</taxon>
        <taxon>Gobiesocinae</taxon>
        <taxon>Gouania</taxon>
    </lineage>
</organism>
<dbReference type="GO" id="GO:0000981">
    <property type="term" value="F:DNA-binding transcription factor activity, RNA polymerase II-specific"/>
    <property type="evidence" value="ECO:0007669"/>
    <property type="project" value="TreeGrafter"/>
</dbReference>
<comment type="similarity">
    <text evidence="2">Belongs to the krueppel C2H2-type zinc-finger protein family.</text>
</comment>
<reference evidence="14" key="3">
    <citation type="submission" date="2025-09" db="UniProtKB">
        <authorList>
            <consortium name="Ensembl"/>
        </authorList>
    </citation>
    <scope>IDENTIFICATION</scope>
</reference>
<feature type="compositionally biased region" description="Polar residues" evidence="12">
    <location>
        <begin position="281"/>
        <end position="291"/>
    </location>
</feature>
<feature type="region of interest" description="Disordered" evidence="12">
    <location>
        <begin position="269"/>
        <end position="363"/>
    </location>
</feature>
<keyword evidence="10" id="KW-0539">Nucleus</keyword>
<evidence type="ECO:0000259" key="13">
    <source>
        <dbReference type="PROSITE" id="PS50157"/>
    </source>
</evidence>
<evidence type="ECO:0000256" key="6">
    <source>
        <dbReference type="ARBA" id="ARBA00022833"/>
    </source>
</evidence>
<dbReference type="Proteomes" id="UP000694680">
    <property type="component" value="Chromosome 15"/>
</dbReference>
<feature type="domain" description="C2H2-type" evidence="13">
    <location>
        <begin position="365"/>
        <end position="392"/>
    </location>
</feature>
<dbReference type="PROSITE" id="PS00028">
    <property type="entry name" value="ZINC_FINGER_C2H2_1"/>
    <property type="match status" value="3"/>
</dbReference>
<evidence type="ECO:0000256" key="10">
    <source>
        <dbReference type="ARBA" id="ARBA00023242"/>
    </source>
</evidence>
<evidence type="ECO:0000256" key="4">
    <source>
        <dbReference type="ARBA" id="ARBA00022737"/>
    </source>
</evidence>
<keyword evidence="3" id="KW-0479">Metal-binding</keyword>
<dbReference type="Gene3D" id="3.30.160.60">
    <property type="entry name" value="Classic Zinc Finger"/>
    <property type="match status" value="3"/>
</dbReference>
<dbReference type="InterPro" id="IPR036236">
    <property type="entry name" value="Znf_C2H2_sf"/>
</dbReference>
<dbReference type="GO" id="GO:0005634">
    <property type="term" value="C:nucleus"/>
    <property type="evidence" value="ECO:0007669"/>
    <property type="project" value="UniProtKB-SubCell"/>
</dbReference>
<accession>A0A8C5E8Q1</accession>
<keyword evidence="4" id="KW-0677">Repeat</keyword>
<dbReference type="Pfam" id="PF00096">
    <property type="entry name" value="zf-C2H2"/>
    <property type="match status" value="2"/>
</dbReference>
<evidence type="ECO:0000256" key="1">
    <source>
        <dbReference type="ARBA" id="ARBA00004123"/>
    </source>
</evidence>
<evidence type="ECO:0000256" key="7">
    <source>
        <dbReference type="ARBA" id="ARBA00023015"/>
    </source>
</evidence>
<keyword evidence="5 11" id="KW-0863">Zinc-finger</keyword>
<reference evidence="14" key="1">
    <citation type="submission" date="2020-06" db="EMBL/GenBank/DDBJ databases">
        <authorList>
            <consortium name="Wellcome Sanger Institute Data Sharing"/>
        </authorList>
    </citation>
    <scope>NUCLEOTIDE SEQUENCE [LARGE SCALE GENOMIC DNA]</scope>
</reference>
<dbReference type="SUPFAM" id="SSF57667">
    <property type="entry name" value="beta-beta-alpha zinc fingers"/>
    <property type="match status" value="2"/>
</dbReference>
<keyword evidence="8" id="KW-0238">DNA-binding</keyword>
<keyword evidence="9" id="KW-0804">Transcription</keyword>
<comment type="subcellular location">
    <subcellularLocation>
        <location evidence="1">Nucleus</location>
    </subcellularLocation>
</comment>
<dbReference type="PROSITE" id="PS50157">
    <property type="entry name" value="ZINC_FINGER_C2H2_2"/>
    <property type="match status" value="3"/>
</dbReference>
<feature type="region of interest" description="Disordered" evidence="12">
    <location>
        <begin position="418"/>
        <end position="439"/>
    </location>
</feature>
<dbReference type="InterPro" id="IPR013087">
    <property type="entry name" value="Znf_C2H2_type"/>
</dbReference>
<dbReference type="FunFam" id="3.30.160.60:FF:000478">
    <property type="entry name" value="Zinc finger protein 133"/>
    <property type="match status" value="1"/>
</dbReference>
<sequence>MTTHSVLPLVLGTDGDAEHFVPLASCGSTSCMSHSEELAFLPESDVANCCMFCQQTFDHQEELGPHILTQHPTTWVEPGVLRVDAEFRMPMETCCSVVKQEEEEEAHSCILCGLVAQNAAKLESHMIKHKEYYGYCCKVCGRRYKQRHLLENHIKIHTKSKSQQYHLDSPVTINGVIQDPPPEPVTSVYKMCKVCGAILPDRDSLVEHSRVHNREREPNKEKNDFFESLAFQPKGSTNVLPVRTSRWIPQLNPITTCQAWQLDTKGKLAVRHKKTKRLSPKVSTNQENGASNEEDLHGNASKGQIDKPKKKQLGPKRQAQPQSTNRAEAPPPSLDAKQTRTSLPKQPEDGVEDGEDGSYQSKRSKECSYCGKSFKSSDYLIIHRRIHTGEKPYKCVHCNYAAARKTSLKYHIERRHKDLTSLQSPSGPSSSSMKDQHMNKVPASNRIKPLLPAVRAQECSLSQSRVQVITEKEEFTSMTASPSSLSNATIPTLYPFPKLSHEDVKMEDVEDPLNLSLKGPFPNAASAEPTAALVPMAGVKEGSNDAVITGKTIFTFLKQLR</sequence>
<keyword evidence="15" id="KW-1185">Reference proteome</keyword>
<reference evidence="14" key="2">
    <citation type="submission" date="2025-08" db="UniProtKB">
        <authorList>
            <consortium name="Ensembl"/>
        </authorList>
    </citation>
    <scope>IDENTIFICATION</scope>
</reference>
<feature type="domain" description="C2H2-type" evidence="13">
    <location>
        <begin position="135"/>
        <end position="162"/>
    </location>
</feature>
<evidence type="ECO:0000256" key="12">
    <source>
        <dbReference type="SAM" id="MobiDB-lite"/>
    </source>
</evidence>
<dbReference type="FunFam" id="3.30.160.60:FF:001309">
    <property type="entry name" value="Uncharacterized protein"/>
    <property type="match status" value="1"/>
</dbReference>
<evidence type="ECO:0000313" key="14">
    <source>
        <dbReference type="Ensembl" id="ENSGWIP00000017237.1"/>
    </source>
</evidence>
<evidence type="ECO:0000256" key="2">
    <source>
        <dbReference type="ARBA" id="ARBA00006991"/>
    </source>
</evidence>
<evidence type="ECO:0000256" key="11">
    <source>
        <dbReference type="PROSITE-ProRule" id="PRU00042"/>
    </source>
</evidence>
<feature type="domain" description="C2H2-type" evidence="13">
    <location>
        <begin position="190"/>
        <end position="217"/>
    </location>
</feature>
<keyword evidence="6" id="KW-0862">Zinc</keyword>
<feature type="compositionally biased region" description="Basic residues" evidence="12">
    <location>
        <begin position="269"/>
        <end position="279"/>
    </location>
</feature>
<dbReference type="PANTHER" id="PTHR45925">
    <property type="entry name" value="ZINC FINGER PROTEIN"/>
    <property type="match status" value="1"/>
</dbReference>